<feature type="non-terminal residue" evidence="1">
    <location>
        <position position="1"/>
    </location>
</feature>
<evidence type="ECO:0000313" key="1">
    <source>
        <dbReference type="EMBL" id="MBN3284364.1"/>
    </source>
</evidence>
<comment type="caution">
    <text evidence="1">The sequence shown here is derived from an EMBL/GenBank/DDBJ whole genome shotgun (WGS) entry which is preliminary data.</text>
</comment>
<sequence>MQQFCLKRQTITDICQLLQADLEGDMWRARCLPVVVRVPAALTFYATGSFQHTVGYCKGINICNQNIWQITPIKPILIQKCCLPVAIYEVCIVSGMKENSSISQGFLGRYGFPGVLGAINCTHVQLCAPTEDRHLYINHKGPILSTCKKCVMPKTTSQMCMQTILVPLIVYPCL</sequence>
<gene>
    <name evidence="1" type="primary">Harbi1_3</name>
    <name evidence="1" type="ORF">GTO93_0014713</name>
</gene>
<dbReference type="Proteomes" id="UP001166093">
    <property type="component" value="Unassembled WGS sequence"/>
</dbReference>
<proteinExistence type="predicted"/>
<reference evidence="1" key="1">
    <citation type="journal article" date="2021" name="Cell">
        <title>Tracing the genetic footprints of vertebrate landing in non-teleost ray-finned fishes.</title>
        <authorList>
            <person name="Bi X."/>
            <person name="Wang K."/>
            <person name="Yang L."/>
            <person name="Pan H."/>
            <person name="Jiang H."/>
            <person name="Wei Q."/>
            <person name="Fang M."/>
            <person name="Yu H."/>
            <person name="Zhu C."/>
            <person name="Cai Y."/>
            <person name="He Y."/>
            <person name="Gan X."/>
            <person name="Zeng H."/>
            <person name="Yu D."/>
            <person name="Zhu Y."/>
            <person name="Jiang H."/>
            <person name="Qiu Q."/>
            <person name="Yang H."/>
            <person name="Zhang Y.E."/>
            <person name="Wang W."/>
            <person name="Zhu M."/>
            <person name="He S."/>
            <person name="Zhang G."/>
        </authorList>
    </citation>
    <scope>NUCLEOTIDE SEQUENCE</scope>
    <source>
        <strain evidence="1">Pddl_001</strain>
    </source>
</reference>
<keyword evidence="2" id="KW-1185">Reference proteome</keyword>
<accession>A0ABS2YCE2</accession>
<name>A0ABS2YCE2_POLSP</name>
<feature type="non-terminal residue" evidence="1">
    <location>
        <position position="174"/>
    </location>
</feature>
<organism evidence="1 2">
    <name type="scientific">Polyodon spathula</name>
    <name type="common">North American paddlefish</name>
    <name type="synonym">Squalus spathula</name>
    <dbReference type="NCBI Taxonomy" id="7913"/>
    <lineage>
        <taxon>Eukaryota</taxon>
        <taxon>Metazoa</taxon>
        <taxon>Chordata</taxon>
        <taxon>Craniata</taxon>
        <taxon>Vertebrata</taxon>
        <taxon>Euteleostomi</taxon>
        <taxon>Actinopterygii</taxon>
        <taxon>Chondrostei</taxon>
        <taxon>Acipenseriformes</taxon>
        <taxon>Polyodontidae</taxon>
        <taxon>Polyodon</taxon>
    </lineage>
</organism>
<evidence type="ECO:0000313" key="2">
    <source>
        <dbReference type="Proteomes" id="UP001166093"/>
    </source>
</evidence>
<dbReference type="EMBL" id="JAAWVQ010135741">
    <property type="protein sequence ID" value="MBN3284364.1"/>
    <property type="molecule type" value="Genomic_DNA"/>
</dbReference>
<protein>
    <submittedName>
        <fullName evidence="1">HARB1 nuclease</fullName>
    </submittedName>
</protein>